<feature type="transmembrane region" description="Helical" evidence="2">
    <location>
        <begin position="12"/>
        <end position="31"/>
    </location>
</feature>
<evidence type="ECO:0000313" key="5">
    <source>
        <dbReference type="WBParaSite" id="SBAD_0000132401-mRNA-1"/>
    </source>
</evidence>
<reference evidence="5" key="1">
    <citation type="submission" date="2016-06" db="UniProtKB">
        <authorList>
            <consortium name="WormBaseParasite"/>
        </authorList>
    </citation>
    <scope>IDENTIFICATION</scope>
</reference>
<keyword evidence="2" id="KW-0472">Membrane</keyword>
<evidence type="ECO:0000256" key="2">
    <source>
        <dbReference type="SAM" id="Phobius"/>
    </source>
</evidence>
<dbReference type="AlphaFoldDB" id="A0A183ICC5"/>
<sequence length="136" mass="14625">MMEIYPQARKGKYRVVCIGVTAKAVVVVVVMTNSCSPINRPIGSKQRLLTRAPPSVELLATKRLGAAEKWSSRRFAPLDETRCNANTGLSPPVIISGMDTSTTVDRLPPAQPCPEVVQPEVFTAANGCASERDKSA</sequence>
<dbReference type="EMBL" id="UZAM01006768">
    <property type="protein sequence ID" value="VDO93790.1"/>
    <property type="molecule type" value="Genomic_DNA"/>
</dbReference>
<feature type="region of interest" description="Disordered" evidence="1">
    <location>
        <begin position="89"/>
        <end position="108"/>
    </location>
</feature>
<evidence type="ECO:0000313" key="4">
    <source>
        <dbReference type="Proteomes" id="UP000270296"/>
    </source>
</evidence>
<organism evidence="5">
    <name type="scientific">Soboliphyme baturini</name>
    <dbReference type="NCBI Taxonomy" id="241478"/>
    <lineage>
        <taxon>Eukaryota</taxon>
        <taxon>Metazoa</taxon>
        <taxon>Ecdysozoa</taxon>
        <taxon>Nematoda</taxon>
        <taxon>Enoplea</taxon>
        <taxon>Dorylaimia</taxon>
        <taxon>Dioctophymatida</taxon>
        <taxon>Dioctophymatoidea</taxon>
        <taxon>Soboliphymatidae</taxon>
        <taxon>Soboliphyme</taxon>
    </lineage>
</organism>
<keyword evidence="2" id="KW-1133">Transmembrane helix</keyword>
<protein>
    <submittedName>
        <fullName evidence="3 5">Uncharacterized protein</fullName>
    </submittedName>
</protein>
<accession>A0A183ICC5</accession>
<reference evidence="3 4" key="2">
    <citation type="submission" date="2018-11" db="EMBL/GenBank/DDBJ databases">
        <authorList>
            <consortium name="Pathogen Informatics"/>
        </authorList>
    </citation>
    <scope>NUCLEOTIDE SEQUENCE [LARGE SCALE GENOMIC DNA]</scope>
</reference>
<gene>
    <name evidence="3" type="ORF">SBAD_LOCUS1269</name>
</gene>
<evidence type="ECO:0000313" key="3">
    <source>
        <dbReference type="EMBL" id="VDO93790.1"/>
    </source>
</evidence>
<evidence type="ECO:0000256" key="1">
    <source>
        <dbReference type="SAM" id="MobiDB-lite"/>
    </source>
</evidence>
<keyword evidence="2" id="KW-0812">Transmembrane</keyword>
<keyword evidence="4" id="KW-1185">Reference proteome</keyword>
<dbReference type="WBParaSite" id="SBAD_0000132401-mRNA-1">
    <property type="protein sequence ID" value="SBAD_0000132401-mRNA-1"/>
    <property type="gene ID" value="SBAD_0000132401"/>
</dbReference>
<proteinExistence type="predicted"/>
<dbReference type="Proteomes" id="UP000270296">
    <property type="component" value="Unassembled WGS sequence"/>
</dbReference>
<name>A0A183ICC5_9BILA</name>